<proteinExistence type="predicted"/>
<name>A0A1X9M8N9_9BACI</name>
<dbReference type="AlphaFoldDB" id="A0A1X9M8N9"/>
<dbReference type="KEGG" id="bkw:BkAM31D_08075"/>
<dbReference type="Proteomes" id="UP000193006">
    <property type="component" value="Chromosome"/>
</dbReference>
<dbReference type="EMBL" id="CP020814">
    <property type="protein sequence ID" value="ARK29819.1"/>
    <property type="molecule type" value="Genomic_DNA"/>
</dbReference>
<gene>
    <name evidence="1" type="ORF">BkAM31D_08075</name>
</gene>
<dbReference type="STRING" id="199441.BkAM31D_08075"/>
<evidence type="ECO:0000313" key="2">
    <source>
        <dbReference type="Proteomes" id="UP000193006"/>
    </source>
</evidence>
<sequence length="52" mass="6126">MYQVNETMVIEKMDEHFCLVKEAKGKKTVEMCFSTIEDALSYSFERKYCTSC</sequence>
<reference evidence="1 2" key="1">
    <citation type="submission" date="2017-04" db="EMBL/GenBank/DDBJ databases">
        <title>Bacillus krulwichiae AM31D Genome sequencing and assembly.</title>
        <authorList>
            <person name="Krulwich T.A."/>
            <person name="Anastor L."/>
            <person name="Ehrlich R."/>
            <person name="Ehrlich G.D."/>
            <person name="Janto B."/>
        </authorList>
    </citation>
    <scope>NUCLEOTIDE SEQUENCE [LARGE SCALE GENOMIC DNA]</scope>
    <source>
        <strain evidence="1 2">AM31D</strain>
    </source>
</reference>
<keyword evidence="2" id="KW-1185">Reference proteome</keyword>
<evidence type="ECO:0000313" key="1">
    <source>
        <dbReference type="EMBL" id="ARK29819.1"/>
    </source>
</evidence>
<accession>A0A1X9M8N9</accession>
<dbReference type="RefSeq" id="WP_157076776.1">
    <property type="nucleotide sequence ID" value="NZ_CP020814.1"/>
</dbReference>
<protein>
    <submittedName>
        <fullName evidence="1">Uncharacterized protein</fullName>
    </submittedName>
</protein>
<organism evidence="1 2">
    <name type="scientific">Halalkalibacter krulwichiae</name>
    <dbReference type="NCBI Taxonomy" id="199441"/>
    <lineage>
        <taxon>Bacteria</taxon>
        <taxon>Bacillati</taxon>
        <taxon>Bacillota</taxon>
        <taxon>Bacilli</taxon>
        <taxon>Bacillales</taxon>
        <taxon>Bacillaceae</taxon>
        <taxon>Halalkalibacter</taxon>
    </lineage>
</organism>